<feature type="domain" description="HTH iclR-type" evidence="4">
    <location>
        <begin position="6"/>
        <end position="69"/>
    </location>
</feature>
<evidence type="ECO:0000256" key="2">
    <source>
        <dbReference type="ARBA" id="ARBA00023125"/>
    </source>
</evidence>
<dbReference type="InterPro" id="IPR036390">
    <property type="entry name" value="WH_DNA-bd_sf"/>
</dbReference>
<dbReference type="EMBL" id="FRBR01000001">
    <property type="protein sequence ID" value="SHL14357.1"/>
    <property type="molecule type" value="Genomic_DNA"/>
</dbReference>
<name>A0A1M6Y802_9RHOB</name>
<evidence type="ECO:0000259" key="4">
    <source>
        <dbReference type="PROSITE" id="PS51077"/>
    </source>
</evidence>
<dbReference type="Pfam" id="PF09339">
    <property type="entry name" value="HTH_IclR"/>
    <property type="match status" value="1"/>
</dbReference>
<dbReference type="InterPro" id="IPR029016">
    <property type="entry name" value="GAF-like_dom_sf"/>
</dbReference>
<evidence type="ECO:0000259" key="5">
    <source>
        <dbReference type="PROSITE" id="PS51078"/>
    </source>
</evidence>
<dbReference type="Gene3D" id="3.30.450.40">
    <property type="match status" value="1"/>
</dbReference>
<reference evidence="6 7" key="1">
    <citation type="submission" date="2016-11" db="EMBL/GenBank/DDBJ databases">
        <authorList>
            <person name="Jaros S."/>
            <person name="Januszkiewicz K."/>
            <person name="Wedrychowicz H."/>
        </authorList>
    </citation>
    <scope>NUCLEOTIDE SEQUENCE [LARGE SCALE GENOMIC DNA]</scope>
    <source>
        <strain evidence="6 7">DSM 29589</strain>
    </source>
</reference>
<keyword evidence="2" id="KW-0238">DNA-binding</keyword>
<dbReference type="Pfam" id="PF01614">
    <property type="entry name" value="IclR_C"/>
    <property type="match status" value="1"/>
</dbReference>
<dbReference type="SUPFAM" id="SSF55781">
    <property type="entry name" value="GAF domain-like"/>
    <property type="match status" value="1"/>
</dbReference>
<dbReference type="InterPro" id="IPR014757">
    <property type="entry name" value="Tscrpt_reg_IclR_C"/>
</dbReference>
<dbReference type="PROSITE" id="PS51078">
    <property type="entry name" value="ICLR_ED"/>
    <property type="match status" value="1"/>
</dbReference>
<dbReference type="SUPFAM" id="SSF46785">
    <property type="entry name" value="Winged helix' DNA-binding domain"/>
    <property type="match status" value="1"/>
</dbReference>
<dbReference type="InterPro" id="IPR050707">
    <property type="entry name" value="HTH_MetabolicPath_Reg"/>
</dbReference>
<dbReference type="PANTHER" id="PTHR30136:SF35">
    <property type="entry name" value="HTH-TYPE TRANSCRIPTIONAL REGULATOR RV1719"/>
    <property type="match status" value="1"/>
</dbReference>
<evidence type="ECO:0000256" key="1">
    <source>
        <dbReference type="ARBA" id="ARBA00023015"/>
    </source>
</evidence>
<dbReference type="Gene3D" id="1.10.10.10">
    <property type="entry name" value="Winged helix-like DNA-binding domain superfamily/Winged helix DNA-binding domain"/>
    <property type="match status" value="1"/>
</dbReference>
<dbReference type="GO" id="GO:0003700">
    <property type="term" value="F:DNA-binding transcription factor activity"/>
    <property type="evidence" value="ECO:0007669"/>
    <property type="project" value="TreeGrafter"/>
</dbReference>
<keyword evidence="3" id="KW-0804">Transcription</keyword>
<keyword evidence="1" id="KW-0805">Transcription regulation</keyword>
<protein>
    <submittedName>
        <fullName evidence="6">Transcriptional regulator, IclR family</fullName>
    </submittedName>
</protein>
<dbReference type="OrthoDB" id="8357778at2"/>
<evidence type="ECO:0000313" key="6">
    <source>
        <dbReference type="EMBL" id="SHL14357.1"/>
    </source>
</evidence>
<sequence length="256" mass="28220">MSAKNPRPIERYFQIIEIVAASRDGLTLAEISQIANLPKPSAHRLVKALQELDVLVSDETWYKKFRIGPYMRRILQLCVEPEKEVAFAQMTVDRLAAELGETAYVVRMEHDSIRSIARSAPDQGHRLHVLPGEVLPAHAAASAKAILAFQDEATVARFLTPPLDALTPLTKTDVEAVKAEFAQVRETDFAICDREIDENVRAYACPVHIEAIGVIHAVGVTGPVTRLGQHDHDHWIAPMKQAADTLAAMLATLKPA</sequence>
<accession>A0A1M6Y802</accession>
<dbReference type="SMART" id="SM00346">
    <property type="entry name" value="HTH_ICLR"/>
    <property type="match status" value="1"/>
</dbReference>
<dbReference type="GO" id="GO:0045892">
    <property type="term" value="P:negative regulation of DNA-templated transcription"/>
    <property type="evidence" value="ECO:0007669"/>
    <property type="project" value="TreeGrafter"/>
</dbReference>
<dbReference type="InterPro" id="IPR005471">
    <property type="entry name" value="Tscrpt_reg_IclR_N"/>
</dbReference>
<evidence type="ECO:0000313" key="7">
    <source>
        <dbReference type="Proteomes" id="UP000183974"/>
    </source>
</evidence>
<organism evidence="6 7">
    <name type="scientific">Roseovarius pacificus</name>
    <dbReference type="NCBI Taxonomy" id="337701"/>
    <lineage>
        <taxon>Bacteria</taxon>
        <taxon>Pseudomonadati</taxon>
        <taxon>Pseudomonadota</taxon>
        <taxon>Alphaproteobacteria</taxon>
        <taxon>Rhodobacterales</taxon>
        <taxon>Roseobacteraceae</taxon>
        <taxon>Roseovarius</taxon>
    </lineage>
</organism>
<dbReference type="GO" id="GO:0003677">
    <property type="term" value="F:DNA binding"/>
    <property type="evidence" value="ECO:0007669"/>
    <property type="project" value="UniProtKB-KW"/>
</dbReference>
<dbReference type="InterPro" id="IPR036388">
    <property type="entry name" value="WH-like_DNA-bd_sf"/>
</dbReference>
<gene>
    <name evidence="6" type="ORF">SAMN05444398_101740</name>
</gene>
<feature type="domain" description="IclR-ED" evidence="5">
    <location>
        <begin position="63"/>
        <end position="252"/>
    </location>
</feature>
<dbReference type="STRING" id="337701.SAMN05444398_101740"/>
<proteinExistence type="predicted"/>
<dbReference type="Proteomes" id="UP000183974">
    <property type="component" value="Unassembled WGS sequence"/>
</dbReference>
<dbReference type="AlphaFoldDB" id="A0A1M6Y802"/>
<keyword evidence="7" id="KW-1185">Reference proteome</keyword>
<dbReference type="RefSeq" id="WP_073032819.1">
    <property type="nucleotide sequence ID" value="NZ_BMLR01000001.1"/>
</dbReference>
<dbReference type="PROSITE" id="PS51077">
    <property type="entry name" value="HTH_ICLR"/>
    <property type="match status" value="1"/>
</dbReference>
<evidence type="ECO:0000256" key="3">
    <source>
        <dbReference type="ARBA" id="ARBA00023163"/>
    </source>
</evidence>
<dbReference type="PANTHER" id="PTHR30136">
    <property type="entry name" value="HELIX-TURN-HELIX TRANSCRIPTIONAL REGULATOR, ICLR FAMILY"/>
    <property type="match status" value="1"/>
</dbReference>